<protein>
    <submittedName>
        <fullName evidence="1">Uncharacterized protein</fullName>
    </submittedName>
</protein>
<name>A0AAV4NXH0_CAEEX</name>
<dbReference type="Proteomes" id="UP001054945">
    <property type="component" value="Unassembled WGS sequence"/>
</dbReference>
<comment type="caution">
    <text evidence="1">The sequence shown here is derived from an EMBL/GenBank/DDBJ whole genome shotgun (WGS) entry which is preliminary data.</text>
</comment>
<reference evidence="1 2" key="1">
    <citation type="submission" date="2021-06" db="EMBL/GenBank/DDBJ databases">
        <title>Caerostris extrusa draft genome.</title>
        <authorList>
            <person name="Kono N."/>
            <person name="Arakawa K."/>
        </authorList>
    </citation>
    <scope>NUCLEOTIDE SEQUENCE [LARGE SCALE GENOMIC DNA]</scope>
</reference>
<dbReference type="EMBL" id="BPLR01021426">
    <property type="protein sequence ID" value="GIX89443.1"/>
    <property type="molecule type" value="Genomic_DNA"/>
</dbReference>
<proteinExistence type="predicted"/>
<evidence type="ECO:0000313" key="2">
    <source>
        <dbReference type="Proteomes" id="UP001054945"/>
    </source>
</evidence>
<evidence type="ECO:0000313" key="1">
    <source>
        <dbReference type="EMBL" id="GIX89443.1"/>
    </source>
</evidence>
<dbReference type="AlphaFoldDB" id="A0AAV4NXH0"/>
<organism evidence="1 2">
    <name type="scientific">Caerostris extrusa</name>
    <name type="common">Bark spider</name>
    <name type="synonym">Caerostris bankana</name>
    <dbReference type="NCBI Taxonomy" id="172846"/>
    <lineage>
        <taxon>Eukaryota</taxon>
        <taxon>Metazoa</taxon>
        <taxon>Ecdysozoa</taxon>
        <taxon>Arthropoda</taxon>
        <taxon>Chelicerata</taxon>
        <taxon>Arachnida</taxon>
        <taxon>Araneae</taxon>
        <taxon>Araneomorphae</taxon>
        <taxon>Entelegynae</taxon>
        <taxon>Araneoidea</taxon>
        <taxon>Araneidae</taxon>
        <taxon>Caerostris</taxon>
    </lineage>
</organism>
<sequence length="206" mass="23452">MTTSSPKVLKIISEFQKDARKDKTLLVLRLFAKAYPVSPAIYSALIVSRQLITVVEKETKISQHGKQREANILKTLLESILSPELPSCKEMFIYQSGVPDYRHRSDILQCIKIAEFGRENHLTPLCCDELEMTSSLEGGRKKRGHFLWHRANRITFLRQSDEAIDPPTMPSPARNSMSGRILLSGRIVSPFSLSFFFLPSYLPLEE</sequence>
<keyword evidence="2" id="KW-1185">Reference proteome</keyword>
<gene>
    <name evidence="1" type="ORF">CEXT_484121</name>
</gene>
<accession>A0AAV4NXH0</accession>